<keyword evidence="3 9" id="KW-0548">Nucleotidyltransferase</keyword>
<comment type="catalytic activity">
    <reaction evidence="7">
        <text>DNA(n) + a 2'-deoxyribonucleoside 5'-triphosphate = DNA(n+1) + diphosphate</text>
        <dbReference type="Rhea" id="RHEA:22508"/>
        <dbReference type="Rhea" id="RHEA-COMP:17339"/>
        <dbReference type="Rhea" id="RHEA-COMP:17340"/>
        <dbReference type="ChEBI" id="CHEBI:33019"/>
        <dbReference type="ChEBI" id="CHEBI:61560"/>
        <dbReference type="ChEBI" id="CHEBI:173112"/>
        <dbReference type="EC" id="2.7.7.7"/>
    </reaction>
</comment>
<dbReference type="SUPFAM" id="SSF48019">
    <property type="entry name" value="post-AAA+ oligomerization domain-like"/>
    <property type="match status" value="1"/>
</dbReference>
<dbReference type="SUPFAM" id="SSF52540">
    <property type="entry name" value="P-loop containing nucleoside triphosphate hydrolases"/>
    <property type="match status" value="1"/>
</dbReference>
<evidence type="ECO:0000256" key="5">
    <source>
        <dbReference type="ARBA" id="ARBA00022932"/>
    </source>
</evidence>
<keyword evidence="4" id="KW-0235">DNA replication</keyword>
<dbReference type="GO" id="GO:0003887">
    <property type="term" value="F:DNA-directed DNA polymerase activity"/>
    <property type="evidence" value="ECO:0007669"/>
    <property type="project" value="UniProtKB-KW"/>
</dbReference>
<dbReference type="NCBIfam" id="TIGR01128">
    <property type="entry name" value="holA"/>
    <property type="match status" value="1"/>
</dbReference>
<dbReference type="InterPro" id="IPR005790">
    <property type="entry name" value="DNA_polIII_delta"/>
</dbReference>
<dbReference type="AlphaFoldDB" id="A0A9D6UMD1"/>
<evidence type="ECO:0000256" key="4">
    <source>
        <dbReference type="ARBA" id="ARBA00022705"/>
    </source>
</evidence>
<evidence type="ECO:0000259" key="8">
    <source>
        <dbReference type="Pfam" id="PF21694"/>
    </source>
</evidence>
<dbReference type="Gene3D" id="3.40.50.300">
    <property type="entry name" value="P-loop containing nucleotide triphosphate hydrolases"/>
    <property type="match status" value="1"/>
</dbReference>
<dbReference type="GO" id="GO:0006261">
    <property type="term" value="P:DNA-templated DNA replication"/>
    <property type="evidence" value="ECO:0007669"/>
    <property type="project" value="TreeGrafter"/>
</dbReference>
<evidence type="ECO:0000256" key="7">
    <source>
        <dbReference type="ARBA" id="ARBA00049244"/>
    </source>
</evidence>
<evidence type="ECO:0000313" key="10">
    <source>
        <dbReference type="Proteomes" id="UP000808761"/>
    </source>
</evidence>
<evidence type="ECO:0000313" key="9">
    <source>
        <dbReference type="EMBL" id="MBI5078802.1"/>
    </source>
</evidence>
<accession>A0A9D6UMD1</accession>
<dbReference type="InterPro" id="IPR048466">
    <property type="entry name" value="DNA_pol3_delta-like_C"/>
</dbReference>
<proteinExistence type="inferred from homology"/>
<sequence length="326" mass="36205">MDEKINIMKRQAGDFSLNIECLDGGDLSLETLSAAVNSSPLLGGEKLVIVRNPKITPENQEIYLTLIKNMPPGIKLVFAARTADKRTKFYRYIEEKGEVREFKTFAPWEQRALTEWIIDRAGKSGKSISEEGARVLQETCGNNLRVLSSEIEKLATFIGERGEIGEDEVKRLASPGEINAFALLDALREKNIKQSLSLFQNLLKNKEDPFQLLSLLATQYRLMLQIKSLDGKESDPKRIAGIVHGSPYFVKKCMEKIDAFTTKELKEDMENLLEANLKMKTGEPPAVIFELLLTSLCPACSEGVPPRYIGVRGRPAGSGTIGAGKN</sequence>
<dbReference type="EC" id="2.7.7.7" evidence="1"/>
<dbReference type="GO" id="GO:0009360">
    <property type="term" value="C:DNA polymerase III complex"/>
    <property type="evidence" value="ECO:0007669"/>
    <property type="project" value="TreeGrafter"/>
</dbReference>
<reference evidence="9" key="1">
    <citation type="submission" date="2020-07" db="EMBL/GenBank/DDBJ databases">
        <title>Huge and variable diversity of episymbiotic CPR bacteria and DPANN archaea in groundwater ecosystems.</title>
        <authorList>
            <person name="He C.Y."/>
            <person name="Keren R."/>
            <person name="Whittaker M."/>
            <person name="Farag I.F."/>
            <person name="Doudna J."/>
            <person name="Cate J.H.D."/>
            <person name="Banfield J.F."/>
        </authorList>
    </citation>
    <scope>NUCLEOTIDE SEQUENCE</scope>
    <source>
        <strain evidence="9">NC_groundwater_1860_Pr3_B-0.1um_51_7</strain>
    </source>
</reference>
<dbReference type="EMBL" id="JACRKR010000106">
    <property type="protein sequence ID" value="MBI5078802.1"/>
    <property type="molecule type" value="Genomic_DNA"/>
</dbReference>
<dbReference type="Pfam" id="PF21694">
    <property type="entry name" value="DNA_pol3_delta_C"/>
    <property type="match status" value="1"/>
</dbReference>
<gene>
    <name evidence="9" type="primary">holA</name>
    <name evidence="9" type="ORF">HZB08_02145</name>
</gene>
<keyword evidence="5" id="KW-0239">DNA-directed DNA polymerase</keyword>
<dbReference type="Gene3D" id="1.10.8.60">
    <property type="match status" value="1"/>
</dbReference>
<comment type="caution">
    <text evidence="9">The sequence shown here is derived from an EMBL/GenBank/DDBJ whole genome shotgun (WGS) entry which is preliminary data.</text>
</comment>
<evidence type="ECO:0000256" key="3">
    <source>
        <dbReference type="ARBA" id="ARBA00022695"/>
    </source>
</evidence>
<dbReference type="PANTHER" id="PTHR34388">
    <property type="entry name" value="DNA POLYMERASE III SUBUNIT DELTA"/>
    <property type="match status" value="1"/>
</dbReference>
<comment type="similarity">
    <text evidence="6">Belongs to the DNA polymerase HolA subunit family.</text>
</comment>
<dbReference type="Proteomes" id="UP000808761">
    <property type="component" value="Unassembled WGS sequence"/>
</dbReference>
<dbReference type="InterPro" id="IPR008921">
    <property type="entry name" value="DNA_pol3_clamp-load_cplx_C"/>
</dbReference>
<name>A0A9D6UMD1_UNCSA</name>
<dbReference type="Gene3D" id="1.20.272.10">
    <property type="match status" value="1"/>
</dbReference>
<dbReference type="GO" id="GO:0003677">
    <property type="term" value="F:DNA binding"/>
    <property type="evidence" value="ECO:0007669"/>
    <property type="project" value="InterPro"/>
</dbReference>
<organism evidence="9 10">
    <name type="scientific">Candidatus Saganbacteria bacterium</name>
    <dbReference type="NCBI Taxonomy" id="2575572"/>
    <lineage>
        <taxon>Bacteria</taxon>
        <taxon>Bacillati</taxon>
        <taxon>Saganbacteria</taxon>
    </lineage>
</organism>
<feature type="domain" description="DNA polymerase III delta subunit-like C-terminal" evidence="8">
    <location>
        <begin position="178"/>
        <end position="295"/>
    </location>
</feature>
<keyword evidence="2 9" id="KW-0808">Transferase</keyword>
<evidence type="ECO:0000256" key="2">
    <source>
        <dbReference type="ARBA" id="ARBA00022679"/>
    </source>
</evidence>
<evidence type="ECO:0000256" key="6">
    <source>
        <dbReference type="ARBA" id="ARBA00034754"/>
    </source>
</evidence>
<dbReference type="PANTHER" id="PTHR34388:SF1">
    <property type="entry name" value="DNA POLYMERASE III SUBUNIT DELTA"/>
    <property type="match status" value="1"/>
</dbReference>
<dbReference type="InterPro" id="IPR027417">
    <property type="entry name" value="P-loop_NTPase"/>
</dbReference>
<protein>
    <recommendedName>
        <fullName evidence="1">DNA-directed DNA polymerase</fullName>
        <ecNumber evidence="1">2.7.7.7</ecNumber>
    </recommendedName>
</protein>
<evidence type="ECO:0000256" key="1">
    <source>
        <dbReference type="ARBA" id="ARBA00012417"/>
    </source>
</evidence>